<keyword evidence="7" id="KW-0378">Hydrolase</keyword>
<keyword evidence="9" id="KW-0573">Peptidoglycan synthesis</keyword>
<accession>A0A9X2HCD7</accession>
<keyword evidence="4" id="KW-0645">Protease</keyword>
<dbReference type="GO" id="GO:0008658">
    <property type="term" value="F:penicillin binding"/>
    <property type="evidence" value="ECO:0007669"/>
    <property type="project" value="InterPro"/>
</dbReference>
<evidence type="ECO:0000256" key="2">
    <source>
        <dbReference type="ARBA" id="ARBA00007739"/>
    </source>
</evidence>
<dbReference type="PANTHER" id="PTHR32282:SF33">
    <property type="entry name" value="PEPTIDOGLYCAN GLYCOSYLTRANSFERASE"/>
    <property type="match status" value="1"/>
</dbReference>
<organism evidence="18 19">
    <name type="scientific">Rothia santali</name>
    <dbReference type="NCBI Taxonomy" id="2949643"/>
    <lineage>
        <taxon>Bacteria</taxon>
        <taxon>Bacillati</taxon>
        <taxon>Actinomycetota</taxon>
        <taxon>Actinomycetes</taxon>
        <taxon>Micrococcales</taxon>
        <taxon>Micrococcaceae</taxon>
        <taxon>Rothia</taxon>
    </lineage>
</organism>
<protein>
    <submittedName>
        <fullName evidence="18">Transglycosylase domain-containing protein</fullName>
    </submittedName>
</protein>
<evidence type="ECO:0000256" key="9">
    <source>
        <dbReference type="ARBA" id="ARBA00022984"/>
    </source>
</evidence>
<dbReference type="Pfam" id="PF00905">
    <property type="entry name" value="Transpeptidase"/>
    <property type="match status" value="1"/>
</dbReference>
<comment type="similarity">
    <text evidence="2">In the N-terminal section; belongs to the glycosyltransferase 51 family.</text>
</comment>
<dbReference type="FunFam" id="1.10.3810.10:FF:000001">
    <property type="entry name" value="Penicillin-binding protein 1A"/>
    <property type="match status" value="1"/>
</dbReference>
<dbReference type="SUPFAM" id="SSF56601">
    <property type="entry name" value="beta-lactamase/transpeptidase-like"/>
    <property type="match status" value="1"/>
</dbReference>
<comment type="caution">
    <text evidence="18">The sequence shown here is derived from an EMBL/GenBank/DDBJ whole genome shotgun (WGS) entry which is preliminary data.</text>
</comment>
<feature type="transmembrane region" description="Helical" evidence="15">
    <location>
        <begin position="19"/>
        <end position="38"/>
    </location>
</feature>
<keyword evidence="8" id="KW-0133">Cell shape</keyword>
<evidence type="ECO:0000256" key="3">
    <source>
        <dbReference type="ARBA" id="ARBA00022645"/>
    </source>
</evidence>
<feature type="domain" description="Glycosyl transferase family 51" evidence="17">
    <location>
        <begin position="78"/>
        <end position="266"/>
    </location>
</feature>
<evidence type="ECO:0000256" key="11">
    <source>
        <dbReference type="ARBA" id="ARBA00023316"/>
    </source>
</evidence>
<dbReference type="PANTHER" id="PTHR32282">
    <property type="entry name" value="BINDING PROTEIN TRANSPEPTIDASE, PUTATIVE-RELATED"/>
    <property type="match status" value="1"/>
</dbReference>
<evidence type="ECO:0000313" key="19">
    <source>
        <dbReference type="Proteomes" id="UP001139502"/>
    </source>
</evidence>
<evidence type="ECO:0000259" key="16">
    <source>
        <dbReference type="Pfam" id="PF00905"/>
    </source>
</evidence>
<dbReference type="InterPro" id="IPR001460">
    <property type="entry name" value="PCN-bd_Tpept"/>
</dbReference>
<evidence type="ECO:0000256" key="4">
    <source>
        <dbReference type="ARBA" id="ARBA00022670"/>
    </source>
</evidence>
<dbReference type="Pfam" id="PF00912">
    <property type="entry name" value="Transgly"/>
    <property type="match status" value="1"/>
</dbReference>
<dbReference type="RefSeq" id="WP_254165153.1">
    <property type="nucleotide sequence ID" value="NZ_JANAFB010000005.1"/>
</dbReference>
<keyword evidence="10" id="KW-0511">Multifunctional enzyme</keyword>
<evidence type="ECO:0000256" key="14">
    <source>
        <dbReference type="SAM" id="MobiDB-lite"/>
    </source>
</evidence>
<dbReference type="InterPro" id="IPR001264">
    <property type="entry name" value="Glyco_trans_51"/>
</dbReference>
<evidence type="ECO:0000259" key="17">
    <source>
        <dbReference type="Pfam" id="PF00912"/>
    </source>
</evidence>
<keyword evidence="11" id="KW-0961">Cell wall biogenesis/degradation</keyword>
<evidence type="ECO:0000313" key="18">
    <source>
        <dbReference type="EMBL" id="MCP3425127.1"/>
    </source>
</evidence>
<evidence type="ECO:0000256" key="13">
    <source>
        <dbReference type="ARBA" id="ARBA00049902"/>
    </source>
</evidence>
<keyword evidence="15" id="KW-1133">Transmembrane helix</keyword>
<dbReference type="Gene3D" id="3.40.710.10">
    <property type="entry name" value="DD-peptidase/beta-lactamase superfamily"/>
    <property type="match status" value="1"/>
</dbReference>
<dbReference type="GO" id="GO:0009252">
    <property type="term" value="P:peptidoglycan biosynthetic process"/>
    <property type="evidence" value="ECO:0007669"/>
    <property type="project" value="UniProtKB-KW"/>
</dbReference>
<dbReference type="GO" id="GO:0008955">
    <property type="term" value="F:peptidoglycan glycosyltransferase activity"/>
    <property type="evidence" value="ECO:0007669"/>
    <property type="project" value="UniProtKB-EC"/>
</dbReference>
<gene>
    <name evidence="18" type="ORF">NBM05_03560</name>
</gene>
<keyword evidence="19" id="KW-1185">Reference proteome</keyword>
<dbReference type="InterPro" id="IPR036950">
    <property type="entry name" value="PBP_transglycosylase"/>
</dbReference>
<evidence type="ECO:0000256" key="6">
    <source>
        <dbReference type="ARBA" id="ARBA00022679"/>
    </source>
</evidence>
<keyword evidence="3" id="KW-0121">Carboxypeptidase</keyword>
<comment type="similarity">
    <text evidence="1">In the C-terminal section; belongs to the transpeptidase family.</text>
</comment>
<evidence type="ECO:0000256" key="10">
    <source>
        <dbReference type="ARBA" id="ARBA00023268"/>
    </source>
</evidence>
<sequence>MASSTTPPRKRGRRTLSDLTQFIALSIVAGFVTAGLLIPPTAAVGLTANASINWFKGLPDDLSEGPLSQPSVVLASDGEQIATFYSENRDEVPLDQISQNMIDAQLSIEDDDFYEHGGVDAMGIGRAILNNIVNPNSRQGASTITQQYVNNLLIDSATQSGGDPYETMGANKGLMDKVKEMKLAISMEQNKSKDEILNGYLNIVNYGGSNYGVQAAAQHYWGVDASQLNIQQSALLAGMVQSPAYYDPVANPEAATERRNTVLYTMLQNDRITQAEYDAAVASGLDLDVHDIRSGCSAAEEAPYFCDYIQNLVLQDDSFGDTPEDRQVQLTRGGLTIQTTLDMKAQRAAQEQVERTQPLESNTDRVNTSLVSVEPGTGNILSMAQNSNYAGEEGTSNTLYNYNVESALGGTAGFAPGSTFKPFTLAEWIKEGNGVNARVDARRLSYPAGTEWNASCVDGGKVVNPGANGAWSFQNATPGYQRQMTVNEGIYNSINSALYATAEYVDLCGIGDTAEALGVTEPSQDNVGQRQRIATEQSLASLIGTSQVTPISMANAFATFASDGMYCQPRAIESVTDRRGQAIEMPASQCNRALDEDVARGVNFVLKEVLKRGSGYERDIDLDDASAAKTGTTDNSTQTWMVGYTRGISTASWVGNADEQGRSLNNLNIGGQSRDYVDGSSFAGTQWQRYMNTVKGDHNTDKFTDPSEKVRGDDIESDKA</sequence>
<keyword evidence="6" id="KW-0808">Transferase</keyword>
<reference evidence="18" key="1">
    <citation type="submission" date="2022-06" db="EMBL/GenBank/DDBJ databases">
        <title>Rothia sp. isolated from sandalwood seedling.</title>
        <authorList>
            <person name="Tuikhar N."/>
            <person name="Kirdat K."/>
            <person name="Thorat V."/>
            <person name="Swetha P."/>
            <person name="Padma S."/>
            <person name="Sundararaj R."/>
            <person name="Yadav A."/>
        </authorList>
    </citation>
    <scope>NUCLEOTIDE SEQUENCE</scope>
    <source>
        <strain evidence="18">AR01</strain>
    </source>
</reference>
<dbReference type="GO" id="GO:0006508">
    <property type="term" value="P:proteolysis"/>
    <property type="evidence" value="ECO:0007669"/>
    <property type="project" value="UniProtKB-KW"/>
</dbReference>
<proteinExistence type="inferred from homology"/>
<dbReference type="EMBL" id="JANAFB010000005">
    <property type="protein sequence ID" value="MCP3425127.1"/>
    <property type="molecule type" value="Genomic_DNA"/>
</dbReference>
<keyword evidence="15" id="KW-0472">Membrane</keyword>
<dbReference type="SUPFAM" id="SSF53955">
    <property type="entry name" value="Lysozyme-like"/>
    <property type="match status" value="1"/>
</dbReference>
<dbReference type="Gene3D" id="1.10.3810.10">
    <property type="entry name" value="Biosynthetic peptidoglycan transglycosylase-like"/>
    <property type="match status" value="1"/>
</dbReference>
<dbReference type="GO" id="GO:0030288">
    <property type="term" value="C:outer membrane-bounded periplasmic space"/>
    <property type="evidence" value="ECO:0007669"/>
    <property type="project" value="TreeGrafter"/>
</dbReference>
<evidence type="ECO:0000256" key="7">
    <source>
        <dbReference type="ARBA" id="ARBA00022801"/>
    </source>
</evidence>
<dbReference type="GO" id="GO:0071555">
    <property type="term" value="P:cell wall organization"/>
    <property type="evidence" value="ECO:0007669"/>
    <property type="project" value="UniProtKB-KW"/>
</dbReference>
<evidence type="ECO:0000256" key="1">
    <source>
        <dbReference type="ARBA" id="ARBA00007090"/>
    </source>
</evidence>
<feature type="domain" description="Penicillin-binding protein transpeptidase" evidence="16">
    <location>
        <begin position="370"/>
        <end position="646"/>
    </location>
</feature>
<evidence type="ECO:0000256" key="5">
    <source>
        <dbReference type="ARBA" id="ARBA00022676"/>
    </source>
</evidence>
<comment type="catalytic activity">
    <reaction evidence="12">
        <text>Preferential cleavage: (Ac)2-L-Lys-D-Ala-|-D-Ala. Also transpeptidation of peptidyl-alanyl moieties that are N-acyl substituents of D-alanine.</text>
        <dbReference type="EC" id="3.4.16.4"/>
    </reaction>
</comment>
<feature type="region of interest" description="Disordered" evidence="14">
    <location>
        <begin position="696"/>
        <end position="720"/>
    </location>
</feature>
<evidence type="ECO:0000256" key="15">
    <source>
        <dbReference type="SAM" id="Phobius"/>
    </source>
</evidence>
<comment type="catalytic activity">
    <reaction evidence="13">
        <text>[GlcNAc-(1-&gt;4)-Mur2Ac(oyl-L-Ala-gamma-D-Glu-L-Lys-D-Ala-D-Ala)](n)-di-trans,octa-cis-undecaprenyl diphosphate + beta-D-GlcNAc-(1-&gt;4)-Mur2Ac(oyl-L-Ala-gamma-D-Glu-L-Lys-D-Ala-D-Ala)-di-trans,octa-cis-undecaprenyl diphosphate = [GlcNAc-(1-&gt;4)-Mur2Ac(oyl-L-Ala-gamma-D-Glu-L-Lys-D-Ala-D-Ala)](n+1)-di-trans,octa-cis-undecaprenyl diphosphate + di-trans,octa-cis-undecaprenyl diphosphate + H(+)</text>
        <dbReference type="Rhea" id="RHEA:23708"/>
        <dbReference type="Rhea" id="RHEA-COMP:9602"/>
        <dbReference type="Rhea" id="RHEA-COMP:9603"/>
        <dbReference type="ChEBI" id="CHEBI:15378"/>
        <dbReference type="ChEBI" id="CHEBI:58405"/>
        <dbReference type="ChEBI" id="CHEBI:60033"/>
        <dbReference type="ChEBI" id="CHEBI:78435"/>
        <dbReference type="EC" id="2.4.99.28"/>
    </reaction>
</comment>
<dbReference type="InterPro" id="IPR012338">
    <property type="entry name" value="Beta-lactam/transpept-like"/>
</dbReference>
<evidence type="ECO:0000256" key="12">
    <source>
        <dbReference type="ARBA" id="ARBA00034000"/>
    </source>
</evidence>
<name>A0A9X2HCD7_9MICC</name>
<dbReference type="InterPro" id="IPR023346">
    <property type="entry name" value="Lysozyme-like_dom_sf"/>
</dbReference>
<dbReference type="InterPro" id="IPR050396">
    <property type="entry name" value="Glycosyltr_51/Transpeptidase"/>
</dbReference>
<dbReference type="GO" id="GO:0008360">
    <property type="term" value="P:regulation of cell shape"/>
    <property type="evidence" value="ECO:0007669"/>
    <property type="project" value="UniProtKB-KW"/>
</dbReference>
<dbReference type="Proteomes" id="UP001139502">
    <property type="component" value="Unassembled WGS sequence"/>
</dbReference>
<dbReference type="GO" id="GO:0009002">
    <property type="term" value="F:serine-type D-Ala-D-Ala carboxypeptidase activity"/>
    <property type="evidence" value="ECO:0007669"/>
    <property type="project" value="UniProtKB-EC"/>
</dbReference>
<evidence type="ECO:0000256" key="8">
    <source>
        <dbReference type="ARBA" id="ARBA00022960"/>
    </source>
</evidence>
<keyword evidence="5" id="KW-0328">Glycosyltransferase</keyword>
<dbReference type="AlphaFoldDB" id="A0A9X2HCD7"/>
<keyword evidence="15" id="KW-0812">Transmembrane</keyword>